<dbReference type="InterPro" id="IPR001387">
    <property type="entry name" value="Cro/C1-type_HTH"/>
</dbReference>
<dbReference type="SUPFAM" id="SSF47413">
    <property type="entry name" value="lambda repressor-like DNA-binding domains"/>
    <property type="match status" value="1"/>
</dbReference>
<dbReference type="PROSITE" id="PS50943">
    <property type="entry name" value="HTH_CROC1"/>
    <property type="match status" value="1"/>
</dbReference>
<evidence type="ECO:0000313" key="3">
    <source>
        <dbReference type="EMBL" id="CAJ1000976.1"/>
    </source>
</evidence>
<dbReference type="Pfam" id="PF01381">
    <property type="entry name" value="HTH_3"/>
    <property type="match status" value="1"/>
</dbReference>
<dbReference type="Gene3D" id="1.10.260.40">
    <property type="entry name" value="lambda repressor-like DNA-binding domains"/>
    <property type="match status" value="1"/>
</dbReference>
<evidence type="ECO:0000256" key="1">
    <source>
        <dbReference type="ARBA" id="ARBA00023125"/>
    </source>
</evidence>
<dbReference type="RefSeq" id="WP_304414930.1">
    <property type="nucleotide sequence ID" value="NZ_OY569118.1"/>
</dbReference>
<protein>
    <recommendedName>
        <fullName evidence="2">HTH cro/C1-type domain-containing protein</fullName>
    </recommendedName>
</protein>
<gene>
    <name evidence="3" type="ORF">BSPP4475_01375</name>
</gene>
<dbReference type="AlphaFoldDB" id="A0AA48RCI1"/>
<keyword evidence="4" id="KW-1185">Reference proteome</keyword>
<reference evidence="3" key="1">
    <citation type="submission" date="2023-07" db="EMBL/GenBank/DDBJ databases">
        <authorList>
            <person name="Ivanov I."/>
            <person name="Teneva D."/>
            <person name="Stoikov I."/>
        </authorList>
    </citation>
    <scope>NUCLEOTIDE SEQUENCE</scope>
    <source>
        <strain evidence="3">4475</strain>
    </source>
</reference>
<dbReference type="SMART" id="SM00530">
    <property type="entry name" value="HTH_XRE"/>
    <property type="match status" value="1"/>
</dbReference>
<dbReference type="KEGG" id="bayd:BSPP4475_01375"/>
<sequence>MRAKLIELRKQAKHTQESLAEVLGVSRQYIGMLESGARTPTLKLAKKIADYFQVDIGDIFFDGKCNVTLQKPNKETMGLSRLNETA</sequence>
<dbReference type="PANTHER" id="PTHR46558">
    <property type="entry name" value="TRACRIPTIONAL REGULATORY PROTEIN-RELATED-RELATED"/>
    <property type="match status" value="1"/>
</dbReference>
<evidence type="ECO:0000259" key="2">
    <source>
        <dbReference type="PROSITE" id="PS50943"/>
    </source>
</evidence>
<proteinExistence type="predicted"/>
<dbReference type="CDD" id="cd00093">
    <property type="entry name" value="HTH_XRE"/>
    <property type="match status" value="1"/>
</dbReference>
<name>A0AA48RCI1_9BACL</name>
<dbReference type="EMBL" id="OY569118">
    <property type="protein sequence ID" value="CAJ1000976.1"/>
    <property type="molecule type" value="Genomic_DNA"/>
</dbReference>
<evidence type="ECO:0000313" key="4">
    <source>
        <dbReference type="Proteomes" id="UP001189619"/>
    </source>
</evidence>
<dbReference type="GO" id="GO:0003677">
    <property type="term" value="F:DNA binding"/>
    <property type="evidence" value="ECO:0007669"/>
    <property type="project" value="UniProtKB-KW"/>
</dbReference>
<accession>A0AA48RCI1</accession>
<keyword evidence="1" id="KW-0238">DNA-binding</keyword>
<dbReference type="InterPro" id="IPR010982">
    <property type="entry name" value="Lambda_DNA-bd_dom_sf"/>
</dbReference>
<organism evidence="3 4">
    <name type="scientific">Brevibacillus aydinogluensis</name>
    <dbReference type="NCBI Taxonomy" id="927786"/>
    <lineage>
        <taxon>Bacteria</taxon>
        <taxon>Bacillati</taxon>
        <taxon>Bacillota</taxon>
        <taxon>Bacilli</taxon>
        <taxon>Bacillales</taxon>
        <taxon>Paenibacillaceae</taxon>
        <taxon>Brevibacillus</taxon>
    </lineage>
</organism>
<dbReference type="PANTHER" id="PTHR46558:SF4">
    <property type="entry name" value="DNA-BIDING PHAGE PROTEIN"/>
    <property type="match status" value="1"/>
</dbReference>
<dbReference type="Proteomes" id="UP001189619">
    <property type="component" value="Chromosome"/>
</dbReference>
<feature type="domain" description="HTH cro/C1-type" evidence="2">
    <location>
        <begin position="5"/>
        <end position="59"/>
    </location>
</feature>